<dbReference type="PANTHER" id="PTHR43818">
    <property type="entry name" value="BCDNA.GH03377"/>
    <property type="match status" value="1"/>
</dbReference>
<evidence type="ECO:0000259" key="3">
    <source>
        <dbReference type="Pfam" id="PF22685"/>
    </source>
</evidence>
<dbReference type="GO" id="GO:0000166">
    <property type="term" value="F:nucleotide binding"/>
    <property type="evidence" value="ECO:0007669"/>
    <property type="project" value="InterPro"/>
</dbReference>
<feature type="domain" description="Gal80p-like C-terminal" evidence="3">
    <location>
        <begin position="135"/>
        <end position="274"/>
    </location>
</feature>
<keyword evidence="1" id="KW-0560">Oxidoreductase</keyword>
<dbReference type="Proteomes" id="UP000054770">
    <property type="component" value="Unassembled WGS sequence"/>
</dbReference>
<name>A0A158G4A0_9BURK</name>
<evidence type="ECO:0000256" key="1">
    <source>
        <dbReference type="ARBA" id="ARBA00023002"/>
    </source>
</evidence>
<evidence type="ECO:0000313" key="4">
    <source>
        <dbReference type="EMBL" id="SAL26915.1"/>
    </source>
</evidence>
<evidence type="ECO:0000313" key="5">
    <source>
        <dbReference type="Proteomes" id="UP000054770"/>
    </source>
</evidence>
<reference evidence="4" key="1">
    <citation type="submission" date="2016-01" db="EMBL/GenBank/DDBJ databases">
        <authorList>
            <person name="Peeters C."/>
        </authorList>
    </citation>
    <scope>NUCLEOTIDE SEQUENCE [LARGE SCALE GENOMIC DNA]</scope>
    <source>
        <strain evidence="4">LMG 22940</strain>
    </source>
</reference>
<dbReference type="SUPFAM" id="SSF55347">
    <property type="entry name" value="Glyceraldehyde-3-phosphate dehydrogenase-like, C-terminal domain"/>
    <property type="match status" value="1"/>
</dbReference>
<dbReference type="Pfam" id="PF01408">
    <property type="entry name" value="GFO_IDH_MocA"/>
    <property type="match status" value="1"/>
</dbReference>
<feature type="domain" description="Gfo/Idh/MocA-like oxidoreductase N-terminal" evidence="2">
    <location>
        <begin position="6"/>
        <end position="128"/>
    </location>
</feature>
<dbReference type="AlphaFoldDB" id="A0A158G4A0"/>
<dbReference type="InterPro" id="IPR050463">
    <property type="entry name" value="Gfo/Idh/MocA_oxidrdct_glycsds"/>
</dbReference>
<comment type="caution">
    <text evidence="4">The sequence shown here is derived from an EMBL/GenBank/DDBJ whole genome shotgun (WGS) entry which is preliminary data.</text>
</comment>
<dbReference type="RefSeq" id="WP_087643486.1">
    <property type="nucleotide sequence ID" value="NZ_FCON02000009.1"/>
</dbReference>
<dbReference type="InterPro" id="IPR000683">
    <property type="entry name" value="Gfo/Idh/MocA-like_OxRdtase_N"/>
</dbReference>
<dbReference type="Pfam" id="PF22685">
    <property type="entry name" value="Gal80p_C-like"/>
    <property type="match status" value="1"/>
</dbReference>
<organism evidence="4 5">
    <name type="scientific">Caballeronia choica</name>
    <dbReference type="NCBI Taxonomy" id="326476"/>
    <lineage>
        <taxon>Bacteria</taxon>
        <taxon>Pseudomonadati</taxon>
        <taxon>Pseudomonadota</taxon>
        <taxon>Betaproteobacteria</taxon>
        <taxon>Burkholderiales</taxon>
        <taxon>Burkholderiaceae</taxon>
        <taxon>Caballeronia</taxon>
    </lineage>
</organism>
<dbReference type="Gene3D" id="3.40.50.720">
    <property type="entry name" value="NAD(P)-binding Rossmann-like Domain"/>
    <property type="match status" value="1"/>
</dbReference>
<gene>
    <name evidence="4" type="ORF">AWB68_01261</name>
</gene>
<sequence>MEGKYRVGIVGLSPGRGWAATAHIPALRALSDIFELAGVANTSLASAQAAAAAFDIPRAFESAAALAASPDIDIVVVTVKVQHHKEVVTAALQAGKSVYSEWPLGNGLEETIALAELAREKKALAVVGAQAIASPEVQFIRKLVADGKIGDVLSSTYVGSGFSWGDDILQGDGYAMDNRNGATLLSVIGGHAIAAIDAVLGDIEQIDAVLSQRRQTVRIIETGETVEMKTPDHLMANAILRSGAPLSLQVRGGLPRGTKLLWEINGSEGDLRVTARNEYVPAINISPLRVEFGRKGQDGYEELDVPDPFPIDAGDAVAARNVAGVYRLIADDLRHGTRTAPSFDHACALHEVLYAIEQSSETGNRIKVSK</sequence>
<keyword evidence="5" id="KW-1185">Reference proteome</keyword>
<protein>
    <submittedName>
        <fullName evidence="4">Oxidoreductase domain-containing protein</fullName>
    </submittedName>
</protein>
<dbReference type="Gene3D" id="3.30.360.10">
    <property type="entry name" value="Dihydrodipicolinate Reductase, domain 2"/>
    <property type="match status" value="1"/>
</dbReference>
<dbReference type="PANTHER" id="PTHR43818:SF11">
    <property type="entry name" value="BCDNA.GH03377"/>
    <property type="match status" value="1"/>
</dbReference>
<dbReference type="OrthoDB" id="9781031at2"/>
<dbReference type="SUPFAM" id="SSF51735">
    <property type="entry name" value="NAD(P)-binding Rossmann-fold domains"/>
    <property type="match status" value="1"/>
</dbReference>
<dbReference type="InterPro" id="IPR036291">
    <property type="entry name" value="NAD(P)-bd_dom_sf"/>
</dbReference>
<dbReference type="InterPro" id="IPR055080">
    <property type="entry name" value="Gal80p-like_C"/>
</dbReference>
<dbReference type="EMBL" id="FCON02000009">
    <property type="protein sequence ID" value="SAL26915.1"/>
    <property type="molecule type" value="Genomic_DNA"/>
</dbReference>
<proteinExistence type="predicted"/>
<accession>A0A158G4A0</accession>
<evidence type="ECO:0000259" key="2">
    <source>
        <dbReference type="Pfam" id="PF01408"/>
    </source>
</evidence>
<dbReference type="GO" id="GO:0016491">
    <property type="term" value="F:oxidoreductase activity"/>
    <property type="evidence" value="ECO:0007669"/>
    <property type="project" value="UniProtKB-KW"/>
</dbReference>